<keyword evidence="4" id="KW-1185">Reference proteome</keyword>
<evidence type="ECO:0000259" key="2">
    <source>
        <dbReference type="Pfam" id="PF05678"/>
    </source>
</evidence>
<gene>
    <name evidence="3" type="ORF">Scep_018508</name>
</gene>
<dbReference type="PANTHER" id="PTHR33783">
    <property type="entry name" value="PROTEIN HAIKU1"/>
    <property type="match status" value="1"/>
</dbReference>
<sequence>MERRSSGDRQNPSDLYLKQLNRVSHKISKPSINNRRTPPPPPLPQQSQPSNHRFQEQIHLQNHQQQQHLQQQQQQQQQQPPVYNINKSDFRDVVQRLTGSPAHHDRFSTPQPIQPPKPTSSRLQRIRPPPLAQVSNRPPPPLPLNPNAAAAVNPNVPNGYATGHRQVSPALSPLPLPLPPFPAAQTAQESPISAYMRYLQSSTPTGFDSDPKRFSPMVPLVSPRWNHPPPPNGSFQQPQQQIMLPSPTSAMPPTSPFMMPNSPLGFWRIGSPRSPYPLLSPSLLLSPTGGQLGFPQFPLSPRFPAPSPRWRGP</sequence>
<dbReference type="AlphaFoldDB" id="A0AAP0I925"/>
<feature type="domain" description="VQ" evidence="2">
    <location>
        <begin position="79"/>
        <end position="103"/>
    </location>
</feature>
<dbReference type="PANTHER" id="PTHR33783:SF4">
    <property type="entry name" value="VQ MOTIF-CONTAINING PROTEIN 9"/>
    <property type="match status" value="1"/>
</dbReference>
<evidence type="ECO:0000313" key="4">
    <source>
        <dbReference type="Proteomes" id="UP001419268"/>
    </source>
</evidence>
<dbReference type="InterPro" id="IPR008889">
    <property type="entry name" value="VQ"/>
</dbReference>
<name>A0AAP0I925_9MAGN</name>
<proteinExistence type="predicted"/>
<feature type="region of interest" description="Disordered" evidence="1">
    <location>
        <begin position="1"/>
        <end position="80"/>
    </location>
</feature>
<feature type="region of interest" description="Disordered" evidence="1">
    <location>
        <begin position="100"/>
        <end position="125"/>
    </location>
</feature>
<dbReference type="InterPro" id="IPR039612">
    <property type="entry name" value="VQ_5/9/14"/>
</dbReference>
<evidence type="ECO:0000256" key="1">
    <source>
        <dbReference type="SAM" id="MobiDB-lite"/>
    </source>
</evidence>
<dbReference type="EMBL" id="JBBNAG010000008">
    <property type="protein sequence ID" value="KAK9110989.1"/>
    <property type="molecule type" value="Genomic_DNA"/>
</dbReference>
<accession>A0AAP0I925</accession>
<evidence type="ECO:0000313" key="3">
    <source>
        <dbReference type="EMBL" id="KAK9110989.1"/>
    </source>
</evidence>
<protein>
    <recommendedName>
        <fullName evidence="2">VQ domain-containing protein</fullName>
    </recommendedName>
</protein>
<dbReference type="Pfam" id="PF05678">
    <property type="entry name" value="VQ"/>
    <property type="match status" value="1"/>
</dbReference>
<organism evidence="3 4">
    <name type="scientific">Stephania cephalantha</name>
    <dbReference type="NCBI Taxonomy" id="152367"/>
    <lineage>
        <taxon>Eukaryota</taxon>
        <taxon>Viridiplantae</taxon>
        <taxon>Streptophyta</taxon>
        <taxon>Embryophyta</taxon>
        <taxon>Tracheophyta</taxon>
        <taxon>Spermatophyta</taxon>
        <taxon>Magnoliopsida</taxon>
        <taxon>Ranunculales</taxon>
        <taxon>Menispermaceae</taxon>
        <taxon>Menispermoideae</taxon>
        <taxon>Cissampelideae</taxon>
        <taxon>Stephania</taxon>
    </lineage>
</organism>
<comment type="caution">
    <text evidence="3">The sequence shown here is derived from an EMBL/GenBank/DDBJ whole genome shotgun (WGS) entry which is preliminary data.</text>
</comment>
<reference evidence="3 4" key="1">
    <citation type="submission" date="2024-01" db="EMBL/GenBank/DDBJ databases">
        <title>Genome assemblies of Stephania.</title>
        <authorList>
            <person name="Yang L."/>
        </authorList>
    </citation>
    <scope>NUCLEOTIDE SEQUENCE [LARGE SCALE GENOMIC DNA]</scope>
    <source>
        <strain evidence="3">JXDWG</strain>
        <tissue evidence="3">Leaf</tissue>
    </source>
</reference>
<feature type="compositionally biased region" description="Low complexity" evidence="1">
    <location>
        <begin position="57"/>
        <end position="79"/>
    </location>
</feature>
<dbReference type="Proteomes" id="UP001419268">
    <property type="component" value="Unassembled WGS sequence"/>
</dbReference>